<evidence type="ECO:0000313" key="3">
    <source>
        <dbReference type="Proteomes" id="UP000282386"/>
    </source>
</evidence>
<evidence type="ECO:0000256" key="1">
    <source>
        <dbReference type="SAM" id="MobiDB-lite"/>
    </source>
</evidence>
<reference evidence="2 3" key="1">
    <citation type="submission" date="2018-12" db="EMBL/GenBank/DDBJ databases">
        <authorList>
            <consortium name="Pathogen Informatics"/>
        </authorList>
    </citation>
    <scope>NUCLEOTIDE SEQUENCE [LARGE SCALE GENOMIC DNA]</scope>
    <source>
        <strain evidence="2 3">NCTC10207</strain>
    </source>
</reference>
<evidence type="ECO:0000313" key="2">
    <source>
        <dbReference type="EMBL" id="VEI23335.1"/>
    </source>
</evidence>
<dbReference type="EMBL" id="LR134479">
    <property type="protein sequence ID" value="VEI23335.1"/>
    <property type="molecule type" value="Genomic_DNA"/>
</dbReference>
<sequence>MPYKKNSSRKFVAPLFFAEDRYWEDYMRPYLEKEGWCVVEVDCAGVQGTRDFGYRLMEAIRLEWENEISGEFDSYWAEELATEIDWLDMRQGLFVYLKYFEDVLKMADYLVADSYANYVVRLIDSMQLHYPVRPAGHEGYEVLFGYGFEVSKGFLPRVEDYFESHEIIFAGPDTEYPWSQQEERKKKYFPNGFPDPRYDENGIWVTDPDEYPESTSYTGDRNGESSFE</sequence>
<accession>A0A7Z9A489</accession>
<name>A0A7Z9A489_9MICC</name>
<gene>
    <name evidence="2" type="ORF">NCTC10207_01442</name>
</gene>
<organism evidence="2 3">
    <name type="scientific">Rothia aeria</name>
    <dbReference type="NCBI Taxonomy" id="172042"/>
    <lineage>
        <taxon>Bacteria</taxon>
        <taxon>Bacillati</taxon>
        <taxon>Actinomycetota</taxon>
        <taxon>Actinomycetes</taxon>
        <taxon>Micrococcales</taxon>
        <taxon>Micrococcaceae</taxon>
        <taxon>Rothia</taxon>
    </lineage>
</organism>
<proteinExistence type="predicted"/>
<dbReference type="Proteomes" id="UP000282386">
    <property type="component" value="Chromosome"/>
</dbReference>
<protein>
    <submittedName>
        <fullName evidence="2">Uncharacterized protein</fullName>
    </submittedName>
</protein>
<dbReference type="AlphaFoldDB" id="A0A7Z9A489"/>
<feature type="compositionally biased region" description="Polar residues" evidence="1">
    <location>
        <begin position="213"/>
        <end position="228"/>
    </location>
</feature>
<dbReference type="RefSeq" id="WP_126500209.1">
    <property type="nucleotide sequence ID" value="NZ_LR134479.1"/>
</dbReference>
<feature type="region of interest" description="Disordered" evidence="1">
    <location>
        <begin position="203"/>
        <end position="228"/>
    </location>
</feature>